<dbReference type="Proteomes" id="UP000218811">
    <property type="component" value="Unassembled WGS sequence"/>
</dbReference>
<dbReference type="STRING" id="742152.A0A2H3JEM2"/>
<name>A0A2H3JEM2_WOLCO</name>
<keyword evidence="5" id="KW-1185">Reference proteome</keyword>
<dbReference type="GO" id="GO:0016491">
    <property type="term" value="F:oxidoreductase activity"/>
    <property type="evidence" value="ECO:0007669"/>
    <property type="project" value="UniProtKB-KW"/>
</dbReference>
<accession>A0A2H3JEM2</accession>
<keyword evidence="2" id="KW-0560">Oxidoreductase</keyword>
<protein>
    <submittedName>
        <fullName evidence="4">Uncharacterized protein</fullName>
    </submittedName>
</protein>
<dbReference type="PANTHER" id="PTHR33365">
    <property type="entry name" value="YALI0B05434P"/>
    <property type="match status" value="1"/>
</dbReference>
<evidence type="ECO:0000256" key="1">
    <source>
        <dbReference type="ARBA" id="ARBA00004685"/>
    </source>
</evidence>
<comment type="pathway">
    <text evidence="1">Mycotoxin biosynthesis.</text>
</comment>
<proteinExistence type="inferred from homology"/>
<dbReference type="PANTHER" id="PTHR33365:SF11">
    <property type="entry name" value="TAT PATHWAY SIGNAL SEQUENCE"/>
    <property type="match status" value="1"/>
</dbReference>
<dbReference type="AlphaFoldDB" id="A0A2H3JEM2"/>
<dbReference type="InterPro" id="IPR021765">
    <property type="entry name" value="UstYa-like"/>
</dbReference>
<organism evidence="4 5">
    <name type="scientific">Wolfiporia cocos (strain MD-104)</name>
    <name type="common">Brown rot fungus</name>
    <dbReference type="NCBI Taxonomy" id="742152"/>
    <lineage>
        <taxon>Eukaryota</taxon>
        <taxon>Fungi</taxon>
        <taxon>Dikarya</taxon>
        <taxon>Basidiomycota</taxon>
        <taxon>Agaricomycotina</taxon>
        <taxon>Agaricomycetes</taxon>
        <taxon>Polyporales</taxon>
        <taxon>Phaeolaceae</taxon>
        <taxon>Wolfiporia</taxon>
    </lineage>
</organism>
<gene>
    <name evidence="4" type="ORF">WOLCODRAFT_83494</name>
</gene>
<evidence type="ECO:0000256" key="3">
    <source>
        <dbReference type="ARBA" id="ARBA00035112"/>
    </source>
</evidence>
<dbReference type="GO" id="GO:0043386">
    <property type="term" value="P:mycotoxin biosynthetic process"/>
    <property type="evidence" value="ECO:0007669"/>
    <property type="project" value="InterPro"/>
</dbReference>
<reference evidence="4 5" key="1">
    <citation type="journal article" date="2012" name="Science">
        <title>The Paleozoic origin of enzymatic lignin decomposition reconstructed from 31 fungal genomes.</title>
        <authorList>
            <person name="Floudas D."/>
            <person name="Binder M."/>
            <person name="Riley R."/>
            <person name="Barry K."/>
            <person name="Blanchette R.A."/>
            <person name="Henrissat B."/>
            <person name="Martinez A.T."/>
            <person name="Otillar R."/>
            <person name="Spatafora J.W."/>
            <person name="Yadav J.S."/>
            <person name="Aerts A."/>
            <person name="Benoit I."/>
            <person name="Boyd A."/>
            <person name="Carlson A."/>
            <person name="Copeland A."/>
            <person name="Coutinho P.M."/>
            <person name="de Vries R.P."/>
            <person name="Ferreira P."/>
            <person name="Findley K."/>
            <person name="Foster B."/>
            <person name="Gaskell J."/>
            <person name="Glotzer D."/>
            <person name="Gorecki P."/>
            <person name="Heitman J."/>
            <person name="Hesse C."/>
            <person name="Hori C."/>
            <person name="Igarashi K."/>
            <person name="Jurgens J.A."/>
            <person name="Kallen N."/>
            <person name="Kersten P."/>
            <person name="Kohler A."/>
            <person name="Kuees U."/>
            <person name="Kumar T.K.A."/>
            <person name="Kuo A."/>
            <person name="LaButti K."/>
            <person name="Larrondo L.F."/>
            <person name="Lindquist E."/>
            <person name="Ling A."/>
            <person name="Lombard V."/>
            <person name="Lucas S."/>
            <person name="Lundell T."/>
            <person name="Martin R."/>
            <person name="McLaughlin D.J."/>
            <person name="Morgenstern I."/>
            <person name="Morin E."/>
            <person name="Murat C."/>
            <person name="Nagy L.G."/>
            <person name="Nolan M."/>
            <person name="Ohm R.A."/>
            <person name="Patyshakuliyeva A."/>
            <person name="Rokas A."/>
            <person name="Ruiz-Duenas F.J."/>
            <person name="Sabat G."/>
            <person name="Salamov A."/>
            <person name="Samejima M."/>
            <person name="Schmutz J."/>
            <person name="Slot J.C."/>
            <person name="St John F."/>
            <person name="Stenlid J."/>
            <person name="Sun H."/>
            <person name="Sun S."/>
            <person name="Syed K."/>
            <person name="Tsang A."/>
            <person name="Wiebenga A."/>
            <person name="Young D."/>
            <person name="Pisabarro A."/>
            <person name="Eastwood D.C."/>
            <person name="Martin F."/>
            <person name="Cullen D."/>
            <person name="Grigoriev I.V."/>
            <person name="Hibbett D.S."/>
        </authorList>
    </citation>
    <scope>NUCLEOTIDE SEQUENCE [LARGE SCALE GENOMIC DNA]</scope>
    <source>
        <strain evidence="4 5">MD-104</strain>
    </source>
</reference>
<sequence>MRGKSNKELPACLESASSTQFPGLRARPTTLTVVDSTRYGLYADDEWAATIPTGGGFLRLPSSTSDEDDYYAVSMFHQLHCLNNLRRFTGMSGNLSTEHVGHAEHCLKYLYQMILCHADITTEPVKWITNFDGNLAKAATGIGVTHQCKNWEQVREYAESNYEGWGWVA</sequence>
<dbReference type="OMA" id="CHADITT"/>
<evidence type="ECO:0000313" key="5">
    <source>
        <dbReference type="Proteomes" id="UP000218811"/>
    </source>
</evidence>
<dbReference type="Pfam" id="PF11807">
    <property type="entry name" value="UstYa"/>
    <property type="match status" value="1"/>
</dbReference>
<dbReference type="EMBL" id="KB467909">
    <property type="protein sequence ID" value="PCH37189.1"/>
    <property type="molecule type" value="Genomic_DNA"/>
</dbReference>
<evidence type="ECO:0000313" key="4">
    <source>
        <dbReference type="EMBL" id="PCH37189.1"/>
    </source>
</evidence>
<evidence type="ECO:0000256" key="2">
    <source>
        <dbReference type="ARBA" id="ARBA00023002"/>
    </source>
</evidence>
<dbReference type="OrthoDB" id="3687641at2759"/>
<comment type="similarity">
    <text evidence="3">Belongs to the ustYa family.</text>
</comment>